<dbReference type="GO" id="GO:0003700">
    <property type="term" value="F:DNA-binding transcription factor activity"/>
    <property type="evidence" value="ECO:0007669"/>
    <property type="project" value="UniProtKB-UniRule"/>
</dbReference>
<evidence type="ECO:0000256" key="3">
    <source>
        <dbReference type="ARBA" id="ARBA00023163"/>
    </source>
</evidence>
<keyword evidence="3" id="KW-0804">Transcription</keyword>
<dbReference type="InterPro" id="IPR050679">
    <property type="entry name" value="Bact_HTH_transcr_reg"/>
</dbReference>
<dbReference type="NCBIfam" id="TIGR02018">
    <property type="entry name" value="his_ut_repres"/>
    <property type="match status" value="1"/>
</dbReference>
<dbReference type="RefSeq" id="WP_048879803.1">
    <property type="nucleotide sequence ID" value="NZ_BANC01000090.1"/>
</dbReference>
<organism evidence="6 7">
    <name type="scientific">Acidocella aminolytica 101 = DSM 11237</name>
    <dbReference type="NCBI Taxonomy" id="1120923"/>
    <lineage>
        <taxon>Bacteria</taxon>
        <taxon>Pseudomonadati</taxon>
        <taxon>Pseudomonadota</taxon>
        <taxon>Alphaproteobacteria</taxon>
        <taxon>Acetobacterales</taxon>
        <taxon>Acidocellaceae</taxon>
        <taxon>Acidocella</taxon>
    </lineage>
</organism>
<keyword evidence="7" id="KW-1185">Reference proteome</keyword>
<dbReference type="AlphaFoldDB" id="A0A0D6PID0"/>
<dbReference type="OrthoDB" id="9808698at2"/>
<dbReference type="CDD" id="cd07377">
    <property type="entry name" value="WHTH_GntR"/>
    <property type="match status" value="1"/>
</dbReference>
<dbReference type="GO" id="GO:0006547">
    <property type="term" value="P:L-histidine metabolic process"/>
    <property type="evidence" value="ECO:0007669"/>
    <property type="project" value="UniProtKB-UniRule"/>
</dbReference>
<accession>A0A0D6PID0</accession>
<dbReference type="InterPro" id="IPR036388">
    <property type="entry name" value="WH-like_DNA-bd_sf"/>
</dbReference>
<dbReference type="Gene3D" id="1.10.10.10">
    <property type="entry name" value="Winged helix-like DNA-binding domain superfamily/Winged helix DNA-binding domain"/>
    <property type="match status" value="1"/>
</dbReference>
<evidence type="ECO:0000313" key="6">
    <source>
        <dbReference type="EMBL" id="GAN81417.1"/>
    </source>
</evidence>
<dbReference type="EMBL" id="BANC01000090">
    <property type="protein sequence ID" value="GAN81417.1"/>
    <property type="molecule type" value="Genomic_DNA"/>
</dbReference>
<evidence type="ECO:0000259" key="5">
    <source>
        <dbReference type="PROSITE" id="PS50949"/>
    </source>
</evidence>
<evidence type="ECO:0000256" key="1">
    <source>
        <dbReference type="ARBA" id="ARBA00023015"/>
    </source>
</evidence>
<keyword evidence="1" id="KW-0805">Transcription regulation</keyword>
<reference evidence="6 7" key="1">
    <citation type="submission" date="2012-11" db="EMBL/GenBank/DDBJ databases">
        <title>Whole genome sequence of Acidocella aminolytica 101 = DSM 11237.</title>
        <authorList>
            <person name="Azuma Y."/>
            <person name="Higashiura N."/>
            <person name="Hirakawa H."/>
            <person name="Matsushita K."/>
        </authorList>
    </citation>
    <scope>NUCLEOTIDE SEQUENCE [LARGE SCALE GENOMIC DNA]</scope>
    <source>
        <strain evidence="7">101 / DSM 11237</strain>
    </source>
</reference>
<dbReference type="Gene3D" id="3.40.1410.10">
    <property type="entry name" value="Chorismate lyase-like"/>
    <property type="match status" value="1"/>
</dbReference>
<evidence type="ECO:0000313" key="7">
    <source>
        <dbReference type="Proteomes" id="UP000032668"/>
    </source>
</evidence>
<dbReference type="STRING" id="1120923.SAMN02746095_02873"/>
<dbReference type="FunFam" id="1.10.10.10:FF:000079">
    <property type="entry name" value="GntR family transcriptional regulator"/>
    <property type="match status" value="1"/>
</dbReference>
<dbReference type="PANTHER" id="PTHR44846">
    <property type="entry name" value="MANNOSYL-D-GLYCERATE TRANSPORT/METABOLISM SYSTEM REPRESSOR MNGR-RELATED"/>
    <property type="match status" value="1"/>
</dbReference>
<dbReference type="SMART" id="SM00866">
    <property type="entry name" value="UTRA"/>
    <property type="match status" value="1"/>
</dbReference>
<dbReference type="PANTHER" id="PTHR44846:SF16">
    <property type="entry name" value="TRANSCRIPTIONAL REGULATOR PHNF-RELATED"/>
    <property type="match status" value="1"/>
</dbReference>
<dbReference type="Proteomes" id="UP000032668">
    <property type="component" value="Unassembled WGS sequence"/>
</dbReference>
<dbReference type="InterPro" id="IPR010248">
    <property type="entry name" value="His_ut_repres"/>
</dbReference>
<evidence type="ECO:0000256" key="4">
    <source>
        <dbReference type="NCBIfam" id="TIGR02018"/>
    </source>
</evidence>
<dbReference type="SMART" id="SM00345">
    <property type="entry name" value="HTH_GNTR"/>
    <property type="match status" value="1"/>
</dbReference>
<evidence type="ECO:0000256" key="2">
    <source>
        <dbReference type="ARBA" id="ARBA00023125"/>
    </source>
</evidence>
<feature type="domain" description="HTH gntR-type" evidence="5">
    <location>
        <begin position="7"/>
        <end position="75"/>
    </location>
</feature>
<dbReference type="PRINTS" id="PR00035">
    <property type="entry name" value="HTHGNTR"/>
</dbReference>
<dbReference type="PROSITE" id="PS50949">
    <property type="entry name" value="HTH_GNTR"/>
    <property type="match status" value="1"/>
</dbReference>
<gene>
    <name evidence="6" type="ORF">Aam_092_038</name>
</gene>
<dbReference type="SUPFAM" id="SSF64288">
    <property type="entry name" value="Chorismate lyase-like"/>
    <property type="match status" value="1"/>
</dbReference>
<sequence length="245" mass="27834">MSEMRPQRLYEQIKTYLRDGIAAGIWKAGEKIPSEFELMDMLGASRMTVHRALRELSTEGVLMRVQGAGSFVQSPPPRSPLLEIHDIAEDIARRGHTHRAEVLVLEARDAKVDIAAEFGLRPRARLFYSEILHFENDIPVQLEERYVSPAFAPDYLAQDFRSITPNRYLQSIAPPHEVEHILHATTADERLRGLLRMGPHEACLCLLRRTWTETGTATRSLLTHPGSRYSLGSRYKLADFHARPG</sequence>
<dbReference type="GO" id="GO:0045892">
    <property type="term" value="P:negative regulation of DNA-templated transcription"/>
    <property type="evidence" value="ECO:0007669"/>
    <property type="project" value="UniProtKB-UniRule"/>
</dbReference>
<name>A0A0D6PID0_9PROT</name>
<dbReference type="InterPro" id="IPR028978">
    <property type="entry name" value="Chorismate_lyase_/UTRA_dom_sf"/>
</dbReference>
<dbReference type="GO" id="GO:0003677">
    <property type="term" value="F:DNA binding"/>
    <property type="evidence" value="ECO:0007669"/>
    <property type="project" value="UniProtKB-UniRule"/>
</dbReference>
<proteinExistence type="predicted"/>
<dbReference type="InterPro" id="IPR011663">
    <property type="entry name" value="UTRA"/>
</dbReference>
<protein>
    <recommendedName>
        <fullName evidence="4">Histidine utilization repressor</fullName>
    </recommendedName>
</protein>
<dbReference type="InterPro" id="IPR000524">
    <property type="entry name" value="Tscrpt_reg_HTH_GntR"/>
</dbReference>
<dbReference type="SUPFAM" id="SSF46785">
    <property type="entry name" value="Winged helix' DNA-binding domain"/>
    <property type="match status" value="1"/>
</dbReference>
<comment type="caution">
    <text evidence="6">The sequence shown here is derived from an EMBL/GenBank/DDBJ whole genome shotgun (WGS) entry which is preliminary data.</text>
</comment>
<keyword evidence="2" id="KW-0238">DNA-binding</keyword>
<dbReference type="InterPro" id="IPR036390">
    <property type="entry name" value="WH_DNA-bd_sf"/>
</dbReference>
<dbReference type="Pfam" id="PF07702">
    <property type="entry name" value="UTRA"/>
    <property type="match status" value="1"/>
</dbReference>
<dbReference type="Pfam" id="PF00392">
    <property type="entry name" value="GntR"/>
    <property type="match status" value="1"/>
</dbReference>